<dbReference type="Pfam" id="PF00831">
    <property type="entry name" value="Ribosomal_L29"/>
    <property type="match status" value="1"/>
</dbReference>
<evidence type="ECO:0000256" key="1">
    <source>
        <dbReference type="ARBA" id="ARBA00009254"/>
    </source>
</evidence>
<comment type="similarity">
    <text evidence="1 5">Belongs to the universal ribosomal protein uL29 family.</text>
</comment>
<comment type="caution">
    <text evidence="6">The sequence shown here is derived from an EMBL/GenBank/DDBJ whole genome shotgun (WGS) entry which is preliminary data.</text>
</comment>
<keyword evidence="2 5" id="KW-0689">Ribosomal protein</keyword>
<reference evidence="6" key="1">
    <citation type="journal article" date="2012" name="Science">
        <title>Fermentation, hydrogen, and sulfur metabolism in multiple uncultivated bacterial phyla.</title>
        <authorList>
            <person name="Wrighton K.C."/>
            <person name="Thomas B.C."/>
            <person name="Sharon I."/>
            <person name="Miller C.S."/>
            <person name="Castelle C.J."/>
            <person name="VerBerkmoes N.C."/>
            <person name="Wilkins M.J."/>
            <person name="Hettich R.L."/>
            <person name="Lipton M.S."/>
            <person name="Williams K.H."/>
            <person name="Long P.E."/>
            <person name="Banfield J.F."/>
        </authorList>
    </citation>
    <scope>NUCLEOTIDE SEQUENCE [LARGE SCALE GENOMIC DNA]</scope>
</reference>
<evidence type="ECO:0000256" key="5">
    <source>
        <dbReference type="HAMAP-Rule" id="MF_00374"/>
    </source>
</evidence>
<evidence type="ECO:0000313" key="6">
    <source>
        <dbReference type="EMBL" id="EKE25955.1"/>
    </source>
</evidence>
<dbReference type="SUPFAM" id="SSF46561">
    <property type="entry name" value="Ribosomal protein L29 (L29p)"/>
    <property type="match status" value="1"/>
</dbReference>
<gene>
    <name evidence="5" type="primary">rpmC</name>
    <name evidence="6" type="ORF">ACD_4C00487G0011</name>
</gene>
<dbReference type="HAMAP" id="MF_00374">
    <property type="entry name" value="Ribosomal_uL29"/>
    <property type="match status" value="1"/>
</dbReference>
<keyword evidence="3 5" id="KW-0687">Ribonucleoprotein</keyword>
<accession>K2GRL4</accession>
<organism evidence="6">
    <name type="scientific">uncultured bacterium</name>
    <name type="common">gcode 4</name>
    <dbReference type="NCBI Taxonomy" id="1234023"/>
    <lineage>
        <taxon>Bacteria</taxon>
        <taxon>environmental samples</taxon>
    </lineage>
</organism>
<name>K2GRL4_9BACT</name>
<evidence type="ECO:0000256" key="3">
    <source>
        <dbReference type="ARBA" id="ARBA00023274"/>
    </source>
</evidence>
<dbReference type="Gene3D" id="1.10.287.310">
    <property type="match status" value="1"/>
</dbReference>
<dbReference type="NCBIfam" id="TIGR00012">
    <property type="entry name" value="L29"/>
    <property type="match status" value="1"/>
</dbReference>
<evidence type="ECO:0000256" key="4">
    <source>
        <dbReference type="ARBA" id="ARBA00035204"/>
    </source>
</evidence>
<dbReference type="GO" id="GO:1990904">
    <property type="term" value="C:ribonucleoprotein complex"/>
    <property type="evidence" value="ECO:0007669"/>
    <property type="project" value="UniProtKB-KW"/>
</dbReference>
<evidence type="ECO:0000256" key="2">
    <source>
        <dbReference type="ARBA" id="ARBA00022980"/>
    </source>
</evidence>
<dbReference type="EMBL" id="AMFJ01001003">
    <property type="protein sequence ID" value="EKE25955.1"/>
    <property type="molecule type" value="Genomic_DNA"/>
</dbReference>
<dbReference type="InterPro" id="IPR036049">
    <property type="entry name" value="Ribosomal_uL29_sf"/>
</dbReference>
<dbReference type="InterPro" id="IPR001854">
    <property type="entry name" value="Ribosomal_uL29"/>
</dbReference>
<dbReference type="AlphaFoldDB" id="K2GRL4"/>
<dbReference type="GO" id="GO:0005840">
    <property type="term" value="C:ribosome"/>
    <property type="evidence" value="ECO:0007669"/>
    <property type="project" value="UniProtKB-KW"/>
</dbReference>
<protein>
    <recommendedName>
        <fullName evidence="4 5">Large ribosomal subunit protein uL29</fullName>
    </recommendedName>
</protein>
<dbReference type="GO" id="GO:0006412">
    <property type="term" value="P:translation"/>
    <property type="evidence" value="ECO:0007669"/>
    <property type="project" value="UniProtKB-UniRule"/>
</dbReference>
<dbReference type="GO" id="GO:0003735">
    <property type="term" value="F:structural constituent of ribosome"/>
    <property type="evidence" value="ECO:0007669"/>
    <property type="project" value="InterPro"/>
</dbReference>
<sequence>MKKTEIAIKDAQSLNQLDNEALNLELNKAKKELFVLRMKNCANELKETHLIKAHRKYVARLKTFLSK</sequence>
<proteinExistence type="inferred from homology"/>